<keyword evidence="3" id="KW-1185">Reference proteome</keyword>
<name>A0A9P0K0I9_ACAOB</name>
<dbReference type="AlphaFoldDB" id="A0A9P0K0I9"/>
<sequence length="325" mass="37318">MKTTNIMSKLKKQKSQPPKIVIHQDVKLSQWNNLNNTFKQPESKKRKHPLIFFHDGEEELVAIDPCDDKVEKILQSLSKTDSGISKDDNVTQNGAQRSSRSEQTDVGVQCKLTFVQKHVGSQCCAVKRKDAAVQSNFVTEKVDAQIQSCLTVEQKNAQSQCECQPLAQEHDLLHLVKQCSETPLGKGKDLDQLIRLCKKIKKKPPAELRNKEEEEAVSSNRTDRVLRNMRKAKTDPENKKPIKKRKVEEDVFKIPFPPRTSAIPSRRFSLAVSNEAKARTSFLEFQSLTFRERKTRRLYSPTTWETSKEYTENLVEVPTPRRLFT</sequence>
<dbReference type="EMBL" id="CAKOFQ010006720">
    <property type="protein sequence ID" value="CAH1964893.1"/>
    <property type="molecule type" value="Genomic_DNA"/>
</dbReference>
<dbReference type="OrthoDB" id="6777155at2759"/>
<organism evidence="2 3">
    <name type="scientific">Acanthoscelides obtectus</name>
    <name type="common">Bean weevil</name>
    <name type="synonym">Bruchus obtectus</name>
    <dbReference type="NCBI Taxonomy" id="200917"/>
    <lineage>
        <taxon>Eukaryota</taxon>
        <taxon>Metazoa</taxon>
        <taxon>Ecdysozoa</taxon>
        <taxon>Arthropoda</taxon>
        <taxon>Hexapoda</taxon>
        <taxon>Insecta</taxon>
        <taxon>Pterygota</taxon>
        <taxon>Neoptera</taxon>
        <taxon>Endopterygota</taxon>
        <taxon>Coleoptera</taxon>
        <taxon>Polyphaga</taxon>
        <taxon>Cucujiformia</taxon>
        <taxon>Chrysomeloidea</taxon>
        <taxon>Chrysomelidae</taxon>
        <taxon>Bruchinae</taxon>
        <taxon>Bruchini</taxon>
        <taxon>Acanthoscelides</taxon>
    </lineage>
</organism>
<evidence type="ECO:0000256" key="1">
    <source>
        <dbReference type="SAM" id="MobiDB-lite"/>
    </source>
</evidence>
<gene>
    <name evidence="2" type="ORF">ACAOBT_LOCUS6062</name>
</gene>
<protein>
    <submittedName>
        <fullName evidence="2">Uncharacterized protein</fullName>
    </submittedName>
</protein>
<evidence type="ECO:0000313" key="2">
    <source>
        <dbReference type="EMBL" id="CAH1964893.1"/>
    </source>
</evidence>
<dbReference type="Proteomes" id="UP001152888">
    <property type="component" value="Unassembled WGS sequence"/>
</dbReference>
<accession>A0A9P0K0I9</accession>
<feature type="region of interest" description="Disordered" evidence="1">
    <location>
        <begin position="81"/>
        <end position="102"/>
    </location>
</feature>
<proteinExistence type="predicted"/>
<evidence type="ECO:0000313" key="3">
    <source>
        <dbReference type="Proteomes" id="UP001152888"/>
    </source>
</evidence>
<reference evidence="2" key="1">
    <citation type="submission" date="2022-03" db="EMBL/GenBank/DDBJ databases">
        <authorList>
            <person name="Sayadi A."/>
        </authorList>
    </citation>
    <scope>NUCLEOTIDE SEQUENCE</scope>
</reference>
<comment type="caution">
    <text evidence="2">The sequence shown here is derived from an EMBL/GenBank/DDBJ whole genome shotgun (WGS) entry which is preliminary data.</text>
</comment>